<accession>A0A0N5D7Q7</accession>
<organism evidence="3">
    <name type="scientific">Thelazia callipaeda</name>
    <name type="common">Oriental eyeworm</name>
    <name type="synonym">Parasitic nematode</name>
    <dbReference type="NCBI Taxonomy" id="103827"/>
    <lineage>
        <taxon>Eukaryota</taxon>
        <taxon>Metazoa</taxon>
        <taxon>Ecdysozoa</taxon>
        <taxon>Nematoda</taxon>
        <taxon>Chromadorea</taxon>
        <taxon>Rhabditida</taxon>
        <taxon>Spirurina</taxon>
        <taxon>Spiruromorpha</taxon>
        <taxon>Thelazioidea</taxon>
        <taxon>Thelaziidae</taxon>
        <taxon>Thelazia</taxon>
    </lineage>
</organism>
<reference evidence="1 2" key="2">
    <citation type="submission" date="2018-11" db="EMBL/GenBank/DDBJ databases">
        <authorList>
            <consortium name="Pathogen Informatics"/>
        </authorList>
    </citation>
    <scope>NUCLEOTIDE SEQUENCE [LARGE SCALE GENOMIC DNA]</scope>
</reference>
<proteinExistence type="predicted"/>
<evidence type="ECO:0000313" key="2">
    <source>
        <dbReference type="Proteomes" id="UP000276776"/>
    </source>
</evidence>
<gene>
    <name evidence="1" type="ORF">TCLT_LOCUS9103</name>
</gene>
<name>A0A0N5D7Q7_THECL</name>
<dbReference type="Proteomes" id="UP000276776">
    <property type="component" value="Unassembled WGS sequence"/>
</dbReference>
<sequence length="528" mass="59792">MWEQKRSIVDQEYNQNFCISRDGGRKSKSAHDLSPDKVDRCSVANAGTANKLNTLNTPNPNFCENESILFQSCALEPKKFYVYQTRAERGAEKNVALSNFHLPTTYRTSGLSWYNSNYPVSTYSVDYRSRHDDNYLHRRNNAYDVDTGSKPIGRRITSVLGDLTRRKYVRSNSMDRNALRSGDADYLGFRNRLLVPESHSFDKEYSYVNYHDTAARGSTPHEPDQSKVPTRSILKNKEISESDNLASDILAGKSQCTIGEKNQASSTSGMKHMFHRLKRHLSVEKSTNPGLSTISSHDVTYQNHFPLLKNTNVSDDIADRTQVIRTCDEGMADGITSVHINLIFTYTPILYLFESYSNVDVSDTVSKEGPSKASKKRSLFLALGRRRTTEMRLVPDEKIIIASGVEPELKRPSSPIEKIKSLFRRSKESEAIATISQPLSSGHSHNNYLSFPSTTSARYGLSEKPHSIYPLPHLPSMVGRETFTPQYRKYATGMTVPGSSIVNHYRYSYTPGTNDRALLHWHHEPKMF</sequence>
<dbReference type="STRING" id="103827.A0A0N5D7Q7"/>
<reference evidence="3" key="1">
    <citation type="submission" date="2017-02" db="UniProtKB">
        <authorList>
            <consortium name="WormBaseParasite"/>
        </authorList>
    </citation>
    <scope>IDENTIFICATION</scope>
</reference>
<keyword evidence="2" id="KW-1185">Reference proteome</keyword>
<dbReference type="WBParaSite" id="TCLT_0000911401-mRNA-1">
    <property type="protein sequence ID" value="TCLT_0000911401-mRNA-1"/>
    <property type="gene ID" value="TCLT_0000911401"/>
</dbReference>
<protein>
    <submittedName>
        <fullName evidence="3">SH2 domain-containing protein</fullName>
    </submittedName>
</protein>
<dbReference type="OrthoDB" id="5814149at2759"/>
<evidence type="ECO:0000313" key="1">
    <source>
        <dbReference type="EMBL" id="VDN06709.1"/>
    </source>
</evidence>
<dbReference type="OMA" id="HESHAGI"/>
<dbReference type="AlphaFoldDB" id="A0A0N5D7Q7"/>
<dbReference type="EMBL" id="UYYF01004732">
    <property type="protein sequence ID" value="VDN06709.1"/>
    <property type="molecule type" value="Genomic_DNA"/>
</dbReference>
<evidence type="ECO:0000313" key="3">
    <source>
        <dbReference type="WBParaSite" id="TCLT_0000911401-mRNA-1"/>
    </source>
</evidence>